<evidence type="ECO:0000313" key="8">
    <source>
        <dbReference type="EMBL" id="PJI91110.1"/>
    </source>
</evidence>
<feature type="transmembrane region" description="Helical" evidence="6">
    <location>
        <begin position="88"/>
        <end position="109"/>
    </location>
</feature>
<evidence type="ECO:0000256" key="6">
    <source>
        <dbReference type="SAM" id="Phobius"/>
    </source>
</evidence>
<dbReference type="PROSITE" id="PS50801">
    <property type="entry name" value="STAS"/>
    <property type="match status" value="1"/>
</dbReference>
<proteinExistence type="predicted"/>
<organism evidence="8 9">
    <name type="scientific">Luteimicrobium subarcticum</name>
    <dbReference type="NCBI Taxonomy" id="620910"/>
    <lineage>
        <taxon>Bacteria</taxon>
        <taxon>Bacillati</taxon>
        <taxon>Actinomycetota</taxon>
        <taxon>Actinomycetes</taxon>
        <taxon>Micrococcales</taxon>
        <taxon>Luteimicrobium</taxon>
    </lineage>
</organism>
<evidence type="ECO:0000259" key="7">
    <source>
        <dbReference type="PROSITE" id="PS50801"/>
    </source>
</evidence>
<evidence type="ECO:0000256" key="5">
    <source>
        <dbReference type="SAM" id="MobiDB-lite"/>
    </source>
</evidence>
<feature type="compositionally biased region" description="Pro residues" evidence="5">
    <location>
        <begin position="567"/>
        <end position="580"/>
    </location>
</feature>
<feature type="transmembrane region" description="Helical" evidence="6">
    <location>
        <begin position="255"/>
        <end position="278"/>
    </location>
</feature>
<gene>
    <name evidence="8" type="ORF">CLV34_2377</name>
</gene>
<evidence type="ECO:0000256" key="1">
    <source>
        <dbReference type="ARBA" id="ARBA00004141"/>
    </source>
</evidence>
<dbReference type="InterPro" id="IPR036513">
    <property type="entry name" value="STAS_dom_sf"/>
</dbReference>
<dbReference type="Gene3D" id="3.30.750.24">
    <property type="entry name" value="STAS domain"/>
    <property type="match status" value="1"/>
</dbReference>
<sequence length="580" mass="59306">MQDDADPAGRSAGRATARRWPLLRTLQGYRRDWLRPDLFAALTLTAIAVPEQMATATLAGFPVQFGLYVILMGGLAIALFGSSRQLSVGADSVITGTFAAQIGAIATFGSDEYRGLVVVLSFVVGVLLVLVGLARVSWVADFLSTPVMTGFLAGIGITIVVGQVPGMLDLPKASGGPVEQLVDVGRHLGDASWTAAAVAAASIVVIVACSRFGPRFPGVFVALVLSIAAVAVLGLDVDVLGKVPAGLPALDLPPLSFSAARDVLTSAVTVAFVCVIQTAAASRSFAALGGYEVDLNRDFMAVGAGSLASSAVGAFPVNTSPPRTALVAESGGRTQLVSLVSVGVVVLILLFATGLLTDLPSATLAAVLAYVGTRIVRIQDLRAIGRFSRRELGLALFTLVVVAFVGVAVGVLVAVVLAVFEQSWNSVRARTLVMGRLGDTPIWVPASPDRDDVHQVDGVVVLALSAPVYFANAAAFRHTLLAAGDRPGVHGVVIDAEAITSIDFTGAAAARTAIAELARRGVRVVVARAVFSHGGAADLGLSDELVFESMDEAVAHLTGTPGTSGSPEPPGSPGSPGAPG</sequence>
<keyword evidence="3 6" id="KW-1133">Transmembrane helix</keyword>
<feature type="transmembrane region" description="Helical" evidence="6">
    <location>
        <begin position="299"/>
        <end position="318"/>
    </location>
</feature>
<dbReference type="GO" id="GO:0016020">
    <property type="term" value="C:membrane"/>
    <property type="evidence" value="ECO:0007669"/>
    <property type="project" value="UniProtKB-SubCell"/>
</dbReference>
<evidence type="ECO:0000256" key="4">
    <source>
        <dbReference type="ARBA" id="ARBA00023136"/>
    </source>
</evidence>
<feature type="transmembrane region" description="Helical" evidence="6">
    <location>
        <begin position="115"/>
        <end position="134"/>
    </location>
</feature>
<keyword evidence="9" id="KW-1185">Reference proteome</keyword>
<reference evidence="8 9" key="1">
    <citation type="submission" date="2017-11" db="EMBL/GenBank/DDBJ databases">
        <title>Genomic Encyclopedia of Archaeal and Bacterial Type Strains, Phase II (KMG-II): From Individual Species to Whole Genera.</title>
        <authorList>
            <person name="Goeker M."/>
        </authorList>
    </citation>
    <scope>NUCLEOTIDE SEQUENCE [LARGE SCALE GENOMIC DNA]</scope>
    <source>
        <strain evidence="8 9">DSM 22413</strain>
    </source>
</reference>
<dbReference type="Pfam" id="PF01740">
    <property type="entry name" value="STAS"/>
    <property type="match status" value="1"/>
</dbReference>
<dbReference type="InterPro" id="IPR001902">
    <property type="entry name" value="SLC26A/SulP_fam"/>
</dbReference>
<feature type="region of interest" description="Disordered" evidence="5">
    <location>
        <begin position="556"/>
        <end position="580"/>
    </location>
</feature>
<feature type="transmembrane region" description="Helical" evidence="6">
    <location>
        <begin position="191"/>
        <end position="209"/>
    </location>
</feature>
<dbReference type="Proteomes" id="UP000231586">
    <property type="component" value="Unassembled WGS sequence"/>
</dbReference>
<dbReference type="AlphaFoldDB" id="A0A2M8WJJ8"/>
<feature type="domain" description="STAS" evidence="7">
    <location>
        <begin position="449"/>
        <end position="527"/>
    </location>
</feature>
<feature type="transmembrane region" description="Helical" evidence="6">
    <location>
        <begin position="146"/>
        <end position="164"/>
    </location>
</feature>
<dbReference type="PANTHER" id="PTHR11814">
    <property type="entry name" value="SULFATE TRANSPORTER"/>
    <property type="match status" value="1"/>
</dbReference>
<dbReference type="OrthoDB" id="9769739at2"/>
<evidence type="ECO:0000256" key="3">
    <source>
        <dbReference type="ARBA" id="ARBA00022989"/>
    </source>
</evidence>
<feature type="transmembrane region" description="Helical" evidence="6">
    <location>
        <begin position="338"/>
        <end position="371"/>
    </location>
</feature>
<comment type="caution">
    <text evidence="8">The sequence shown here is derived from an EMBL/GenBank/DDBJ whole genome shotgun (WGS) entry which is preliminary data.</text>
</comment>
<comment type="subcellular location">
    <subcellularLocation>
        <location evidence="1">Membrane</location>
        <topology evidence="1">Multi-pass membrane protein</topology>
    </subcellularLocation>
</comment>
<dbReference type="CDD" id="cd07042">
    <property type="entry name" value="STAS_SulP_like_sulfate_transporter"/>
    <property type="match status" value="1"/>
</dbReference>
<keyword evidence="4 6" id="KW-0472">Membrane</keyword>
<feature type="transmembrane region" description="Helical" evidence="6">
    <location>
        <begin position="216"/>
        <end position="235"/>
    </location>
</feature>
<protein>
    <submittedName>
        <fullName evidence="8">MFS superfamily sulfate permease-like transporter</fullName>
    </submittedName>
</protein>
<feature type="transmembrane region" description="Helical" evidence="6">
    <location>
        <begin position="392"/>
        <end position="420"/>
    </location>
</feature>
<evidence type="ECO:0000256" key="2">
    <source>
        <dbReference type="ARBA" id="ARBA00022692"/>
    </source>
</evidence>
<keyword evidence="2 6" id="KW-0812">Transmembrane</keyword>
<evidence type="ECO:0000313" key="9">
    <source>
        <dbReference type="Proteomes" id="UP000231586"/>
    </source>
</evidence>
<dbReference type="RefSeq" id="WP_100350494.1">
    <property type="nucleotide sequence ID" value="NZ_PGTZ01000009.1"/>
</dbReference>
<accession>A0A2M8WJJ8</accession>
<dbReference type="GO" id="GO:0055085">
    <property type="term" value="P:transmembrane transport"/>
    <property type="evidence" value="ECO:0007669"/>
    <property type="project" value="InterPro"/>
</dbReference>
<dbReference type="InterPro" id="IPR011547">
    <property type="entry name" value="SLC26A/SulP_dom"/>
</dbReference>
<dbReference type="EMBL" id="PGTZ01000009">
    <property type="protein sequence ID" value="PJI91110.1"/>
    <property type="molecule type" value="Genomic_DNA"/>
</dbReference>
<name>A0A2M8WJJ8_9MICO</name>
<feature type="transmembrane region" description="Helical" evidence="6">
    <location>
        <begin position="65"/>
        <end position="81"/>
    </location>
</feature>
<dbReference type="InterPro" id="IPR002645">
    <property type="entry name" value="STAS_dom"/>
</dbReference>
<dbReference type="SUPFAM" id="SSF52091">
    <property type="entry name" value="SpoIIaa-like"/>
    <property type="match status" value="1"/>
</dbReference>
<dbReference type="Pfam" id="PF00916">
    <property type="entry name" value="Sulfate_transp"/>
    <property type="match status" value="1"/>
</dbReference>